<dbReference type="Pfam" id="PF13423">
    <property type="entry name" value="UCH_1"/>
    <property type="match status" value="1"/>
</dbReference>
<evidence type="ECO:0000259" key="11">
    <source>
        <dbReference type="PROSITE" id="PS50235"/>
    </source>
</evidence>
<feature type="compositionally biased region" description="Polar residues" evidence="10">
    <location>
        <begin position="751"/>
        <end position="771"/>
    </location>
</feature>
<evidence type="ECO:0000256" key="10">
    <source>
        <dbReference type="SAM" id="MobiDB-lite"/>
    </source>
</evidence>
<evidence type="ECO:0000256" key="2">
    <source>
        <dbReference type="ARBA" id="ARBA00022490"/>
    </source>
</evidence>
<accession>A0AAD7V8J3</accession>
<dbReference type="PANTHER" id="PTHR15728:SF0">
    <property type="entry name" value="PAN2-PAN3 DEADENYLATION COMPLEX CATALYTIC SUBUNIT PAN2"/>
    <property type="match status" value="1"/>
</dbReference>
<feature type="binding site" evidence="9">
    <location>
        <position position="938"/>
    </location>
    <ligand>
        <name>a divalent metal cation</name>
        <dbReference type="ChEBI" id="CHEBI:60240"/>
        <note>catalytic</note>
    </ligand>
</feature>
<feature type="binding site" evidence="9">
    <location>
        <position position="1047"/>
    </location>
    <ligand>
        <name>a divalent metal cation</name>
        <dbReference type="ChEBI" id="CHEBI:60240"/>
        <note>catalytic</note>
    </ligand>
</feature>
<dbReference type="InterPro" id="IPR050785">
    <property type="entry name" value="PAN2-PAN3_catalytic_subunit"/>
</dbReference>
<comment type="domain">
    <text evidence="9">The linker, or PAN3 interaction domain (PID), between the WD40 repeats and the pseudo-UCH domain mediates interaction with PAN3.</text>
</comment>
<keyword evidence="2 9" id="KW-0963">Cytoplasm</keyword>
<dbReference type="Gene3D" id="3.30.420.10">
    <property type="entry name" value="Ribonuclease H-like superfamily/Ribonuclease H"/>
    <property type="match status" value="1"/>
</dbReference>
<dbReference type="GO" id="GO:0004535">
    <property type="term" value="F:poly(A)-specific ribonuclease activity"/>
    <property type="evidence" value="ECO:0007669"/>
    <property type="project" value="UniProtKB-UniRule"/>
</dbReference>
<dbReference type="Gene3D" id="2.130.10.10">
    <property type="entry name" value="YVTN repeat-like/Quinoprotein amine dehydrogenase"/>
    <property type="match status" value="1"/>
</dbReference>
<feature type="binding site" evidence="9">
    <location>
        <position position="940"/>
    </location>
    <ligand>
        <name>a divalent metal cation</name>
        <dbReference type="ChEBI" id="CHEBI:60240"/>
        <note>catalytic</note>
    </ligand>
</feature>
<comment type="catalytic activity">
    <reaction evidence="9">
        <text>Exonucleolytic cleavage of poly(A) to 5'-AMP.</text>
        <dbReference type="EC" id="3.1.13.4"/>
    </reaction>
</comment>
<feature type="compositionally biased region" description="Basic and acidic residues" evidence="10">
    <location>
        <begin position="412"/>
        <end position="427"/>
    </location>
</feature>
<dbReference type="InterPro" id="IPR048841">
    <property type="entry name" value="PAN2_N"/>
</dbReference>
<dbReference type="PROSITE" id="PS50235">
    <property type="entry name" value="USP_3"/>
    <property type="match status" value="1"/>
</dbReference>
<dbReference type="SMART" id="SM00479">
    <property type="entry name" value="EXOIII"/>
    <property type="match status" value="1"/>
</dbReference>
<dbReference type="CDD" id="cd06143">
    <property type="entry name" value="PAN2_exo"/>
    <property type="match status" value="1"/>
</dbReference>
<keyword evidence="7 9" id="KW-0378">Hydrolase</keyword>
<dbReference type="InterPro" id="IPR012337">
    <property type="entry name" value="RNaseH-like_sf"/>
</dbReference>
<feature type="compositionally biased region" description="Basic residues" evidence="10">
    <location>
        <begin position="402"/>
        <end position="411"/>
    </location>
</feature>
<dbReference type="GO" id="GO:0000289">
    <property type="term" value="P:nuclear-transcribed mRNA poly(A) tail shortening"/>
    <property type="evidence" value="ECO:0007669"/>
    <property type="project" value="UniProtKB-UniRule"/>
</dbReference>
<dbReference type="Proteomes" id="UP001234581">
    <property type="component" value="Unassembled WGS sequence"/>
</dbReference>
<dbReference type="Pfam" id="PF20770">
    <property type="entry name" value="PAN2_N"/>
    <property type="match status" value="1"/>
</dbReference>
<keyword evidence="6 9" id="KW-0479">Metal-binding</keyword>
<dbReference type="Gene3D" id="3.90.70.10">
    <property type="entry name" value="Cysteine proteinases"/>
    <property type="match status" value="1"/>
</dbReference>
<dbReference type="PANTHER" id="PTHR15728">
    <property type="entry name" value="DEADENYLATION COMPLEX CATALYTIC SUBUNIT PAN2"/>
    <property type="match status" value="1"/>
</dbReference>
<evidence type="ECO:0000256" key="9">
    <source>
        <dbReference type="HAMAP-Rule" id="MF_03182"/>
    </source>
</evidence>
<evidence type="ECO:0000256" key="5">
    <source>
        <dbReference type="ARBA" id="ARBA00022722"/>
    </source>
</evidence>
<dbReference type="GO" id="GO:0003676">
    <property type="term" value="F:nucleic acid binding"/>
    <property type="evidence" value="ECO:0007669"/>
    <property type="project" value="InterPro"/>
</dbReference>
<comment type="subcellular location">
    <subcellularLocation>
        <location evidence="1 9">Cytoplasm</location>
    </subcellularLocation>
</comment>
<comment type="cofactor">
    <cofactor evidence="9">
        <name>a divalent metal cation</name>
        <dbReference type="ChEBI" id="CHEBI:60240"/>
    </cofactor>
    <text evidence="9">Binds 2 metal cations per subunit in the catalytic exonuclease domain.</text>
</comment>
<keyword evidence="4 9" id="KW-0507">mRNA processing</keyword>
<evidence type="ECO:0000256" key="4">
    <source>
        <dbReference type="ARBA" id="ARBA00022664"/>
    </source>
</evidence>
<comment type="domain">
    <text evidence="9">Contains a pseudo-UCH domain. This ubiquitin C-terminal hydrolase (UCH)-like or ubiquitin specific protease (USP)-like domain is predicted to be catalytically inactive because it lacks the active site catalytic triad characteristic of thiol proteases, with residues at the equivalent structural positions that are incompatible with catalysis, and it cannot bind ubiquitin. It functions as a structural scaffold for intra- and intermolecular interactions in the complex.</text>
</comment>
<comment type="function">
    <text evidence="9">Catalytic subunit of the poly(A)-nuclease (PAN) deadenylation complex, one of two cytoplasmic mRNA deadenylases involved in mRNA turnover. PAN specifically shortens poly(A) tails of RNA and the activity is stimulated by poly(A)-binding protein PAB1. PAN deadenylation is followed by rapid degradation of the shortened mRNA tails by the CCR4-NOT complex. Deadenylated mRNAs are then degraded by two alternative mechanisms, namely exosome-mediated 3'-5' exonucleolytic degradation, or deadenlyation-dependent mRNA decaping and subsequent 5'-3' exonucleolytic degradation by XRN1. May also be involved in post-transcriptional maturation of mRNA poly(A) tails.</text>
</comment>
<name>A0AAD7V8J3_9FUNG</name>
<evidence type="ECO:0000256" key="7">
    <source>
        <dbReference type="ARBA" id="ARBA00022801"/>
    </source>
</evidence>
<dbReference type="SUPFAM" id="SSF54001">
    <property type="entry name" value="Cysteine proteinases"/>
    <property type="match status" value="1"/>
</dbReference>
<reference evidence="12 13" key="1">
    <citation type="submission" date="2023-03" db="EMBL/GenBank/DDBJ databases">
        <title>Genome sequence of Lichtheimia ornata CBS 291.66.</title>
        <authorList>
            <person name="Mohabir J.T."/>
            <person name="Shea T.P."/>
            <person name="Kurbessoian T."/>
            <person name="Berby B."/>
            <person name="Fontaine J."/>
            <person name="Livny J."/>
            <person name="Gnirke A."/>
            <person name="Stajich J.E."/>
            <person name="Cuomo C.A."/>
        </authorList>
    </citation>
    <scope>NUCLEOTIDE SEQUENCE [LARGE SCALE GENOMIC DNA]</scope>
    <source>
        <strain evidence="12">CBS 291.66</strain>
    </source>
</reference>
<dbReference type="InterPro" id="IPR013520">
    <property type="entry name" value="Ribonucl_H"/>
</dbReference>
<evidence type="ECO:0000256" key="6">
    <source>
        <dbReference type="ARBA" id="ARBA00022723"/>
    </source>
</evidence>
<dbReference type="InterPro" id="IPR028881">
    <property type="entry name" value="PAN2_UCH_dom"/>
</dbReference>
<dbReference type="InterPro" id="IPR028889">
    <property type="entry name" value="USP"/>
</dbReference>
<evidence type="ECO:0000313" key="12">
    <source>
        <dbReference type="EMBL" id="KAJ8660406.1"/>
    </source>
</evidence>
<feature type="region of interest" description="Disordered" evidence="10">
    <location>
        <begin position="741"/>
        <end position="771"/>
    </location>
</feature>
<evidence type="ECO:0000313" key="13">
    <source>
        <dbReference type="Proteomes" id="UP001234581"/>
    </source>
</evidence>
<evidence type="ECO:0000256" key="8">
    <source>
        <dbReference type="ARBA" id="ARBA00022839"/>
    </source>
</evidence>
<dbReference type="GO" id="GO:0031251">
    <property type="term" value="C:PAN complex"/>
    <property type="evidence" value="ECO:0007669"/>
    <property type="project" value="UniProtKB-UniRule"/>
</dbReference>
<sequence length="1160" mass="131292">MESTWSQVQSICDPAIDNATPVTALCWDPYFELLWVGNDNGRVTSYYGKGLQRYTSFKAHKNEQIRQIRLTDRGIISISPKSIQMRDRRGLVRFNISNEQTTDLHCMTTKTLTNNSELLVAGQQEEMLVINMARGSITSTVPDTSNIVVMRNMARSICCGSLSGEVTMRDTRTMRVEQRIQAHTATLSDLDVSGNILVTCGFSQRQNSLVIDPLVKVYDVRMAARSLAPIPFPSGPMFLRMHPTLSTTCLVASQSGQFQMCDVSSLAMGSYAPPAQFFQIQSSSYITAMDMSSSAQTLAFGDGASFVYQFADTDNFDINPYSMPLTTPDAVPQPNVAMADDSPLSSVGMPYYTEPLLSTWTTHSVFEAGCPPPQIDDEMIRSMKKIDFVGYAPNPGNMRRNQAPKKKRTTKEKRDVPKFRSEQERELLSSSNVILDEQGEPHHTGRRSSSVGDLHINDPFALTMPKHYQRVEIQYSKFGVEDFDFGYYNRTRYGGLETHIRNSYCNSLLQMLFFVKPLRNVAISHIKTSCPREHCLLCELGFLFRMLEDSKGQNCQATNFLRVFSTFPQAEVLGLLEPETPDHKTSYSMMIQTFMRFLLEQLHQEIDQMRDNPLISSALCLDNTSNDPASSSLPPPSVIQQIFGLQTLNHSKCSGCNHELSRITYPFVIDMLYPKKDQKMRKRSFTSILKGSMYRENQTKAWCINCRQYQPMAIKKVIQALPPSLLINSGAFKAEDTAMWRQNGPNMPKKQPSSDAGSQESDSGTDTNAHQSSWVPERFGVYINGTEIVLKALPRGKEIPPEFNQSPKMCAIYELSSTILQVNADEDESHLVAQVKVPDVERDMDDKSPWYLFNDFLVRRIRKEEVLSFKGTWKTPCVLQYRRVDSDEILDFSSLPSEVDYSLLFEDRSIAKNPPENPLHRVLSPTEMPRKGTLVAIDAEFVALNQEETEIRSDGTKSLIRPSTLMLARVSVIRGEGPDEGVPFIDDYISSTEKVVDYLTEFSGIHAEDLDPNTTRHTLVPLKIAYKKLRMLLDLGCIFIGHGLAKDFRTINILVPPEQIIDTVDIYHIRNRHRKISLRFLAWHLLEQNIQSHGHDSIEDAETALILYKKYLKYREEGKFGQVLEEIYEAGHRANWLKGTRETLSRTPSAILSPNPSRPT</sequence>
<dbReference type="InterPro" id="IPR036322">
    <property type="entry name" value="WD40_repeat_dom_sf"/>
</dbReference>
<comment type="subunit">
    <text evidence="9">Forms a heterotrimer with an asymmetric homodimer of the regulatory subunit PAN3 to form the poly(A)-nuclease (PAN) deadenylation complex.</text>
</comment>
<dbReference type="AlphaFoldDB" id="A0AAD7V8J3"/>
<dbReference type="SUPFAM" id="SSF53098">
    <property type="entry name" value="Ribonuclease H-like"/>
    <property type="match status" value="1"/>
</dbReference>
<dbReference type="HAMAP" id="MF_03182">
    <property type="entry name" value="PAN2"/>
    <property type="match status" value="1"/>
</dbReference>
<organism evidence="12 13">
    <name type="scientific">Lichtheimia ornata</name>
    <dbReference type="NCBI Taxonomy" id="688661"/>
    <lineage>
        <taxon>Eukaryota</taxon>
        <taxon>Fungi</taxon>
        <taxon>Fungi incertae sedis</taxon>
        <taxon>Mucoromycota</taxon>
        <taxon>Mucoromycotina</taxon>
        <taxon>Mucoromycetes</taxon>
        <taxon>Mucorales</taxon>
        <taxon>Lichtheimiaceae</taxon>
        <taxon>Lichtheimia</taxon>
    </lineage>
</organism>
<keyword evidence="5 9" id="KW-0540">Nuclease</keyword>
<dbReference type="Pfam" id="PF00929">
    <property type="entry name" value="RNase_T"/>
    <property type="match status" value="1"/>
</dbReference>
<feature type="domain" description="USP" evidence="11">
    <location>
        <begin position="494"/>
        <end position="884"/>
    </location>
</feature>
<dbReference type="GO" id="GO:0006397">
    <property type="term" value="P:mRNA processing"/>
    <property type="evidence" value="ECO:0007669"/>
    <property type="project" value="UniProtKB-KW"/>
</dbReference>
<dbReference type="GO" id="GO:0000932">
    <property type="term" value="C:P-body"/>
    <property type="evidence" value="ECO:0007669"/>
    <property type="project" value="TreeGrafter"/>
</dbReference>
<keyword evidence="3" id="KW-0853">WD repeat</keyword>
<comment type="similarity">
    <text evidence="9">Belongs to the peptidase C19 family. PAN2 subfamily.</text>
</comment>
<proteinExistence type="inferred from homology"/>
<gene>
    <name evidence="9" type="primary">PAN2</name>
    <name evidence="12" type="ORF">O0I10_003864</name>
</gene>
<dbReference type="GO" id="GO:0046872">
    <property type="term" value="F:metal ion binding"/>
    <property type="evidence" value="ECO:0007669"/>
    <property type="project" value="UniProtKB-KW"/>
</dbReference>
<feature type="binding site" evidence="9">
    <location>
        <position position="1100"/>
    </location>
    <ligand>
        <name>a divalent metal cation</name>
        <dbReference type="ChEBI" id="CHEBI:60240"/>
        <note>catalytic</note>
    </ligand>
</feature>
<protein>
    <recommendedName>
        <fullName evidence="9">PAN2-PAN3 deadenylation complex catalytic subunit PAN2</fullName>
        <ecNumber evidence="9">3.1.13.4</ecNumber>
    </recommendedName>
    <alternativeName>
        <fullName evidence="9">PAB1P-dependent poly(A)-specific ribonuclease</fullName>
    </alternativeName>
    <alternativeName>
        <fullName evidence="9">Poly(A)-nuclease deadenylation complex subunit 2</fullName>
        <shortName evidence="9">PAN deadenylation complex subunit 2</shortName>
    </alternativeName>
</protein>
<dbReference type="InterPro" id="IPR015943">
    <property type="entry name" value="WD40/YVTN_repeat-like_dom_sf"/>
</dbReference>
<comment type="activity regulation">
    <text evidence="9">Positively regulated by the regulatory subunit PAN3.</text>
</comment>
<evidence type="ECO:0000256" key="3">
    <source>
        <dbReference type="ARBA" id="ARBA00022574"/>
    </source>
</evidence>
<feature type="region of interest" description="Disordered" evidence="10">
    <location>
        <begin position="391"/>
        <end position="452"/>
    </location>
</feature>
<evidence type="ECO:0000256" key="1">
    <source>
        <dbReference type="ARBA" id="ARBA00004496"/>
    </source>
</evidence>
<dbReference type="EMBL" id="JARTCD010000013">
    <property type="protein sequence ID" value="KAJ8660406.1"/>
    <property type="molecule type" value="Genomic_DNA"/>
</dbReference>
<comment type="caution">
    <text evidence="12">The sequence shown here is derived from an EMBL/GenBank/DDBJ whole genome shotgun (WGS) entry which is preliminary data.</text>
</comment>
<dbReference type="FunFam" id="3.30.420.10:FF:000028">
    <property type="entry name" value="PAN2-PAN3 deadenylation complex catalytic subunit PAN2"/>
    <property type="match status" value="1"/>
</dbReference>
<dbReference type="EC" id="3.1.13.4" evidence="9"/>
<dbReference type="InterPro" id="IPR030843">
    <property type="entry name" value="PAN2"/>
</dbReference>
<comment type="caution">
    <text evidence="9">Lacks conserved residue(s) required for the propagation of feature annotation.</text>
</comment>
<dbReference type="InterPro" id="IPR036397">
    <property type="entry name" value="RNaseH_sf"/>
</dbReference>
<dbReference type="InterPro" id="IPR038765">
    <property type="entry name" value="Papain-like_cys_pep_sf"/>
</dbReference>
<keyword evidence="8 9" id="KW-0269">Exonuclease</keyword>
<dbReference type="SUPFAM" id="SSF50978">
    <property type="entry name" value="WD40 repeat-like"/>
    <property type="match status" value="1"/>
</dbReference>
<keyword evidence="13" id="KW-1185">Reference proteome</keyword>